<reference evidence="1 2" key="1">
    <citation type="submission" date="2022-01" db="EMBL/GenBank/DDBJ databases">
        <title>A chromosomal length assembly of Cordylochernes scorpioides.</title>
        <authorList>
            <person name="Zeh D."/>
            <person name="Zeh J."/>
        </authorList>
    </citation>
    <scope>NUCLEOTIDE SEQUENCE [LARGE SCALE GENOMIC DNA]</scope>
    <source>
        <strain evidence="1">IN4F17</strain>
        <tissue evidence="1">Whole Body</tissue>
    </source>
</reference>
<evidence type="ECO:0000313" key="2">
    <source>
        <dbReference type="Proteomes" id="UP001235939"/>
    </source>
</evidence>
<keyword evidence="2" id="KW-1185">Reference proteome</keyword>
<name>A0ABY6KLB5_9ARAC</name>
<dbReference type="EMBL" id="CP092868">
    <property type="protein sequence ID" value="UYV69428.1"/>
    <property type="molecule type" value="Genomic_DNA"/>
</dbReference>
<dbReference type="Proteomes" id="UP001235939">
    <property type="component" value="Chromosome 06"/>
</dbReference>
<dbReference type="Pfam" id="PF03564">
    <property type="entry name" value="DUF1759"/>
    <property type="match status" value="1"/>
</dbReference>
<organism evidence="1 2">
    <name type="scientific">Cordylochernes scorpioides</name>
    <dbReference type="NCBI Taxonomy" id="51811"/>
    <lineage>
        <taxon>Eukaryota</taxon>
        <taxon>Metazoa</taxon>
        <taxon>Ecdysozoa</taxon>
        <taxon>Arthropoda</taxon>
        <taxon>Chelicerata</taxon>
        <taxon>Arachnida</taxon>
        <taxon>Pseudoscorpiones</taxon>
        <taxon>Cheliferoidea</taxon>
        <taxon>Chernetidae</taxon>
        <taxon>Cordylochernes</taxon>
    </lineage>
</organism>
<accession>A0ABY6KLB5</accession>
<evidence type="ECO:0000313" key="1">
    <source>
        <dbReference type="EMBL" id="UYV69428.1"/>
    </source>
</evidence>
<gene>
    <name evidence="1" type="ORF">LAZ67_6003545</name>
</gene>
<proteinExistence type="predicted"/>
<dbReference type="InterPro" id="IPR005312">
    <property type="entry name" value="DUF1759"/>
</dbReference>
<sequence>MIRGPQKLKVEQCENYGLQKVKEYETRLATPCDDRMSQSGTSDRNGCHGGVILKNKIHLDESLFDVNRFEYLIQSMVVGSRAHRLVTSFPLTEKNYNKVIEDLKDRFGDRYMLICIWSLPVSGLKKETLVAHLHSLGSLGVDTKSGDGAFLYPLVESSLPLELIKIWQRSRTPFKEREDYSKIEAGIEHSGAKAFDKLEGLMEFLKQEVKNAERISFVAERFETSLPLKQGKRENNPPKIHTASALFVGKTNLPCLFCDKDNHLSQNCFKVAKMLE</sequence>
<protein>
    <submittedName>
        <fullName evidence="1">Uncharacterized protein</fullName>
    </submittedName>
</protein>